<protein>
    <submittedName>
        <fullName evidence="1">DNA-directed RNA polymerase specialized sigma24 family protein</fullName>
    </submittedName>
</protein>
<name>A0A3N1HCI6_9PSEU</name>
<evidence type="ECO:0000313" key="1">
    <source>
        <dbReference type="EMBL" id="ROP40176.1"/>
    </source>
</evidence>
<comment type="caution">
    <text evidence="1">The sequence shown here is derived from an EMBL/GenBank/DDBJ whole genome shotgun (WGS) entry which is preliminary data.</text>
</comment>
<keyword evidence="2" id="KW-1185">Reference proteome</keyword>
<keyword evidence="1" id="KW-0240">DNA-directed RNA polymerase</keyword>
<keyword evidence="1" id="KW-0804">Transcription</keyword>
<organism evidence="1 2">
    <name type="scientific">Saccharothrix texasensis</name>
    <dbReference type="NCBI Taxonomy" id="103734"/>
    <lineage>
        <taxon>Bacteria</taxon>
        <taxon>Bacillati</taxon>
        <taxon>Actinomycetota</taxon>
        <taxon>Actinomycetes</taxon>
        <taxon>Pseudonocardiales</taxon>
        <taxon>Pseudonocardiaceae</taxon>
        <taxon>Saccharothrix</taxon>
    </lineage>
</organism>
<dbReference type="GO" id="GO:0000428">
    <property type="term" value="C:DNA-directed RNA polymerase complex"/>
    <property type="evidence" value="ECO:0007669"/>
    <property type="project" value="UniProtKB-KW"/>
</dbReference>
<proteinExistence type="predicted"/>
<dbReference type="OrthoDB" id="3215396at2"/>
<dbReference type="EMBL" id="RJKM01000001">
    <property type="protein sequence ID" value="ROP40176.1"/>
    <property type="molecule type" value="Genomic_DNA"/>
</dbReference>
<accession>A0A3N1HCI6</accession>
<dbReference type="Proteomes" id="UP000268727">
    <property type="component" value="Unassembled WGS sequence"/>
</dbReference>
<dbReference type="AlphaFoldDB" id="A0A3N1HCI6"/>
<evidence type="ECO:0000313" key="2">
    <source>
        <dbReference type="Proteomes" id="UP000268727"/>
    </source>
</evidence>
<reference evidence="1 2" key="1">
    <citation type="submission" date="2018-11" db="EMBL/GenBank/DDBJ databases">
        <title>Sequencing the genomes of 1000 actinobacteria strains.</title>
        <authorList>
            <person name="Klenk H.-P."/>
        </authorList>
    </citation>
    <scope>NUCLEOTIDE SEQUENCE [LARGE SCALE GENOMIC DNA]</scope>
    <source>
        <strain evidence="1 2">DSM 44231</strain>
    </source>
</reference>
<gene>
    <name evidence="1" type="ORF">EDD40_5582</name>
</gene>
<sequence>MAERCEGPEWRRFTRVLSEYGFASMMGWLRSGLIFTLCREKGRPVGVAPPYWEHDDLVSLAGDTVVRAIGDFRRNALLAGGWDPAGGASLKTYFATACVLAFPNVYRKWSNERSHRDAEHFRLSSVDELADVASPAPDPGDVVVTKLEIKRGLADIPSEYTKSALILSEAGYTLGEVAELLNTTHGVIKGALERHRRNTGRPARGGGDNV</sequence>
<dbReference type="RefSeq" id="WP_123745513.1">
    <property type="nucleotide sequence ID" value="NZ_RJKM01000001.1"/>
</dbReference>